<feature type="transmembrane region" description="Helical" evidence="1">
    <location>
        <begin position="151"/>
        <end position="172"/>
    </location>
</feature>
<accession>A0A9D1MNT7</accession>
<feature type="transmembrane region" description="Helical" evidence="1">
    <location>
        <begin position="202"/>
        <end position="224"/>
    </location>
</feature>
<reference evidence="2" key="1">
    <citation type="submission" date="2020-10" db="EMBL/GenBank/DDBJ databases">
        <authorList>
            <person name="Gilroy R."/>
        </authorList>
    </citation>
    <scope>NUCLEOTIDE SEQUENCE</scope>
    <source>
        <strain evidence="2">9366</strain>
    </source>
</reference>
<reference evidence="2" key="2">
    <citation type="journal article" date="2021" name="PeerJ">
        <title>Extensive microbial diversity within the chicken gut microbiome revealed by metagenomics and culture.</title>
        <authorList>
            <person name="Gilroy R."/>
            <person name="Ravi A."/>
            <person name="Getino M."/>
            <person name="Pursley I."/>
            <person name="Horton D.L."/>
            <person name="Alikhan N.F."/>
            <person name="Baker D."/>
            <person name="Gharbi K."/>
            <person name="Hall N."/>
            <person name="Watson M."/>
            <person name="Adriaenssens E.M."/>
            <person name="Foster-Nyarko E."/>
            <person name="Jarju S."/>
            <person name="Secka A."/>
            <person name="Antonio M."/>
            <person name="Oren A."/>
            <person name="Chaudhuri R.R."/>
            <person name="La Ragione R."/>
            <person name="Hildebrand F."/>
            <person name="Pallen M.J."/>
        </authorList>
    </citation>
    <scope>NUCLEOTIDE SEQUENCE</scope>
    <source>
        <strain evidence="2">9366</strain>
    </source>
</reference>
<keyword evidence="1" id="KW-0812">Transmembrane</keyword>
<feature type="transmembrane region" description="Helical" evidence="1">
    <location>
        <begin position="31"/>
        <end position="48"/>
    </location>
</feature>
<gene>
    <name evidence="2" type="ORF">IAB07_06525</name>
</gene>
<dbReference type="Proteomes" id="UP000824145">
    <property type="component" value="Unassembled WGS sequence"/>
</dbReference>
<evidence type="ECO:0000256" key="1">
    <source>
        <dbReference type="SAM" id="Phobius"/>
    </source>
</evidence>
<comment type="caution">
    <text evidence="2">The sequence shown here is derived from an EMBL/GenBank/DDBJ whole genome shotgun (WGS) entry which is preliminary data.</text>
</comment>
<protein>
    <submittedName>
        <fullName evidence="2">Uncharacterized protein</fullName>
    </submittedName>
</protein>
<keyword evidence="1" id="KW-1133">Transmembrane helix</keyword>
<feature type="transmembrane region" description="Helical" evidence="1">
    <location>
        <begin position="87"/>
        <end position="106"/>
    </location>
</feature>
<keyword evidence="1" id="KW-0472">Membrane</keyword>
<feature type="transmembrane region" description="Helical" evidence="1">
    <location>
        <begin position="6"/>
        <end position="24"/>
    </location>
</feature>
<organism evidence="2 3">
    <name type="scientific">Candidatus Caccalectryoclostridium excrementigallinarum</name>
    <dbReference type="NCBI Taxonomy" id="2840710"/>
    <lineage>
        <taxon>Bacteria</taxon>
        <taxon>Bacillati</taxon>
        <taxon>Bacillota</taxon>
        <taxon>Clostridia</taxon>
        <taxon>Christensenellales</taxon>
        <taxon>Christensenellaceae</taxon>
        <taxon>Christensenellaceae incertae sedis</taxon>
        <taxon>Candidatus Caccalectryoclostridium</taxon>
    </lineage>
</organism>
<feature type="transmembrane region" description="Helical" evidence="1">
    <location>
        <begin position="118"/>
        <end position="139"/>
    </location>
</feature>
<evidence type="ECO:0000313" key="3">
    <source>
        <dbReference type="Proteomes" id="UP000824145"/>
    </source>
</evidence>
<sequence length="298" mass="33490">MTSGLLTFIIVAVFTVETLIAVSLRHYRKASLIIVFIVASILLVYKSQEFIRDKIVQNGIYPVEFSHICYFIMGVTVVTGCKKMRAFASYCGMLAGLAFMIASIVSSQSMINDAASPFSLGISVTQHMLLWFCGFMLFLNVGHFDIRDIWIPVLGIALMVVFSYLVHLRIIYPDFYKYDDMVIIKIAEGTILGYVIAGELPMWLRVGTVAVIAAAVAASLVAVYKLNDKYYRYKVEKCERQGVKYDETEIGIFPLIAYIAKAAGWERKKPKKQQKRAEYYNCCVMENSKDAASEKACG</sequence>
<proteinExistence type="predicted"/>
<evidence type="ECO:0000313" key="2">
    <source>
        <dbReference type="EMBL" id="HIU63404.1"/>
    </source>
</evidence>
<feature type="transmembrane region" description="Helical" evidence="1">
    <location>
        <begin position="60"/>
        <end position="80"/>
    </location>
</feature>
<dbReference type="AlphaFoldDB" id="A0A9D1MNT7"/>
<name>A0A9D1MNT7_9FIRM</name>
<dbReference type="EMBL" id="DVNJ01000033">
    <property type="protein sequence ID" value="HIU63404.1"/>
    <property type="molecule type" value="Genomic_DNA"/>
</dbReference>